<evidence type="ECO:0000256" key="1">
    <source>
        <dbReference type="SAM" id="Coils"/>
    </source>
</evidence>
<keyword evidence="5" id="KW-1185">Reference proteome</keyword>
<dbReference type="InterPro" id="IPR029016">
    <property type="entry name" value="GAF-like_dom_sf"/>
</dbReference>
<dbReference type="Proteomes" id="UP001162131">
    <property type="component" value="Unassembled WGS sequence"/>
</dbReference>
<dbReference type="AlphaFoldDB" id="A0AAU9JPT6"/>
<keyword evidence="1" id="KW-0175">Coiled coil</keyword>
<sequence>MQLSKTYELNPRGEKSFPSLKRSSSNPKQRPDIDLIAPPVNKEYRELELMMQNKNREIAKLENMNKQLVMGQQKRDEIIASALEENRKLKENIRWYQRLLNQTKKQMKAAEISMPSKSKQNYQDYQPKQEKRSERKNTHNLIQQTTNYMESEDNIAKRKIIDNLLDDYDTFSEKLNAMDNSTRNEIFAYIKDQKKEYEKLLGLTMRLKKLISGSHQVSISLVLDEAIETLVHETCENLICDRASVFLVDELNGELWTKAAKGTNKTIRIPMDKGIVGYVAMSGNKLNIEDAYKDSRFNKAVDIQTSYRTKTILAIPIKDPSGNIIGVAEAINKVDGIFTPDDEALFELLSAQAGIMLRNSMRNEISMLMLHKMRLVLETCILITEANEIVKVMEISEERSKDLMGTDVSKIYMVKDGNLIRYANGEEEKFSCNIGLVGKCAKEKVILNIPDAYNDPSYNGIVDIDSTLPVLCFPILNHEGDAIAVLEILNNRGVYGRASSNRAKLNQVDNEIFQYFEKILALNLNRFS</sequence>
<dbReference type="SUPFAM" id="SSF55781">
    <property type="entry name" value="GAF domain-like"/>
    <property type="match status" value="2"/>
</dbReference>
<protein>
    <recommendedName>
        <fullName evidence="3">GAF domain-containing protein</fullName>
    </recommendedName>
</protein>
<organism evidence="4 5">
    <name type="scientific">Blepharisma stoltei</name>
    <dbReference type="NCBI Taxonomy" id="1481888"/>
    <lineage>
        <taxon>Eukaryota</taxon>
        <taxon>Sar</taxon>
        <taxon>Alveolata</taxon>
        <taxon>Ciliophora</taxon>
        <taxon>Postciliodesmatophora</taxon>
        <taxon>Heterotrichea</taxon>
        <taxon>Heterotrichida</taxon>
        <taxon>Blepharismidae</taxon>
        <taxon>Blepharisma</taxon>
    </lineage>
</organism>
<feature type="region of interest" description="Disordered" evidence="2">
    <location>
        <begin position="1"/>
        <end position="34"/>
    </location>
</feature>
<gene>
    <name evidence="4" type="ORF">BSTOLATCC_MIC46886</name>
</gene>
<name>A0AAU9JPT6_9CILI</name>
<dbReference type="Pfam" id="PF01590">
    <property type="entry name" value="GAF"/>
    <property type="match status" value="1"/>
</dbReference>
<evidence type="ECO:0000256" key="2">
    <source>
        <dbReference type="SAM" id="MobiDB-lite"/>
    </source>
</evidence>
<feature type="compositionally biased region" description="Polar residues" evidence="2">
    <location>
        <begin position="115"/>
        <end position="126"/>
    </location>
</feature>
<feature type="coiled-coil region" evidence="1">
    <location>
        <begin position="44"/>
        <end position="106"/>
    </location>
</feature>
<feature type="region of interest" description="Disordered" evidence="2">
    <location>
        <begin position="111"/>
        <end position="138"/>
    </location>
</feature>
<feature type="domain" description="GAF" evidence="3">
    <location>
        <begin position="222"/>
        <end position="367"/>
    </location>
</feature>
<dbReference type="InterPro" id="IPR003018">
    <property type="entry name" value="GAF"/>
</dbReference>
<evidence type="ECO:0000313" key="4">
    <source>
        <dbReference type="EMBL" id="CAG9328904.1"/>
    </source>
</evidence>
<evidence type="ECO:0000313" key="5">
    <source>
        <dbReference type="Proteomes" id="UP001162131"/>
    </source>
</evidence>
<proteinExistence type="predicted"/>
<dbReference type="Gene3D" id="3.30.450.40">
    <property type="match status" value="2"/>
</dbReference>
<reference evidence="4" key="1">
    <citation type="submission" date="2021-09" db="EMBL/GenBank/DDBJ databases">
        <authorList>
            <consortium name="AG Swart"/>
            <person name="Singh M."/>
            <person name="Singh A."/>
            <person name="Seah K."/>
            <person name="Emmerich C."/>
        </authorList>
    </citation>
    <scope>NUCLEOTIDE SEQUENCE</scope>
    <source>
        <strain evidence="4">ATCC30299</strain>
    </source>
</reference>
<feature type="compositionally biased region" description="Basic and acidic residues" evidence="2">
    <location>
        <begin position="127"/>
        <end position="137"/>
    </location>
</feature>
<dbReference type="EMBL" id="CAJZBQ010000046">
    <property type="protein sequence ID" value="CAG9328904.1"/>
    <property type="molecule type" value="Genomic_DNA"/>
</dbReference>
<accession>A0AAU9JPT6</accession>
<dbReference type="SMART" id="SM00065">
    <property type="entry name" value="GAF"/>
    <property type="match status" value="2"/>
</dbReference>
<comment type="caution">
    <text evidence="4">The sequence shown here is derived from an EMBL/GenBank/DDBJ whole genome shotgun (WGS) entry which is preliminary data.</text>
</comment>
<evidence type="ECO:0000259" key="3">
    <source>
        <dbReference type="SMART" id="SM00065"/>
    </source>
</evidence>
<feature type="domain" description="GAF" evidence="3">
    <location>
        <begin position="382"/>
        <end position="526"/>
    </location>
</feature>